<dbReference type="SUPFAM" id="SSF54001">
    <property type="entry name" value="Cysteine proteinases"/>
    <property type="match status" value="1"/>
</dbReference>
<gene>
    <name evidence="2" type="ORF">H9797_02230</name>
</gene>
<dbReference type="Gene3D" id="3.90.1720.10">
    <property type="entry name" value="endopeptidase domain like (from Nostoc punctiforme)"/>
    <property type="match status" value="1"/>
</dbReference>
<feature type="transmembrane region" description="Helical" evidence="1">
    <location>
        <begin position="21"/>
        <end position="52"/>
    </location>
</feature>
<organism evidence="2 3">
    <name type="scientific">Candidatus Gallimonas gallistercoris</name>
    <dbReference type="NCBI Taxonomy" id="2838602"/>
    <lineage>
        <taxon>Bacteria</taxon>
        <taxon>Bacillati</taxon>
        <taxon>Bacillota</taxon>
        <taxon>Clostridia</taxon>
        <taxon>Candidatus Gallimonas</taxon>
    </lineage>
</organism>
<protein>
    <recommendedName>
        <fullName evidence="4">Permuted papain-like amidase YaeF/Yiix C92 family enzyme</fullName>
    </recommendedName>
</protein>
<keyword evidence="1" id="KW-1133">Transmembrane helix</keyword>
<proteinExistence type="predicted"/>
<evidence type="ECO:0008006" key="4">
    <source>
        <dbReference type="Google" id="ProtNLM"/>
    </source>
</evidence>
<keyword evidence="1" id="KW-0472">Membrane</keyword>
<dbReference type="EMBL" id="DXAJ01000034">
    <property type="protein sequence ID" value="HJA02181.1"/>
    <property type="molecule type" value="Genomic_DNA"/>
</dbReference>
<evidence type="ECO:0000256" key="1">
    <source>
        <dbReference type="SAM" id="Phobius"/>
    </source>
</evidence>
<reference evidence="2" key="1">
    <citation type="journal article" date="2021" name="PeerJ">
        <title>Extensive microbial diversity within the chicken gut microbiome revealed by metagenomics and culture.</title>
        <authorList>
            <person name="Gilroy R."/>
            <person name="Ravi A."/>
            <person name="Getino M."/>
            <person name="Pursley I."/>
            <person name="Horton D.L."/>
            <person name="Alikhan N.F."/>
            <person name="Baker D."/>
            <person name="Gharbi K."/>
            <person name="Hall N."/>
            <person name="Watson M."/>
            <person name="Adriaenssens E.M."/>
            <person name="Foster-Nyarko E."/>
            <person name="Jarju S."/>
            <person name="Secka A."/>
            <person name="Antonio M."/>
            <person name="Oren A."/>
            <person name="Chaudhuri R.R."/>
            <person name="La Ragione R."/>
            <person name="Hildebrand F."/>
            <person name="Pallen M.J."/>
        </authorList>
    </citation>
    <scope>NUCLEOTIDE SEQUENCE</scope>
    <source>
        <strain evidence="2">CHK156-179</strain>
    </source>
</reference>
<dbReference type="AlphaFoldDB" id="A0A9D2H286"/>
<name>A0A9D2H286_9FIRM</name>
<evidence type="ECO:0000313" key="2">
    <source>
        <dbReference type="EMBL" id="HJA02181.1"/>
    </source>
</evidence>
<sequence>MTAERLDSLSRRQRALVKRKTRGGAFALAFFAVFLCVLLSVVIGMGLAMAVVENSARFVPSYEKLDLTPYLEKETLSEEDYELLYHQTGLTRLGVDALEDRSELLDYQENFFFEGVKTHEMAAETTPRCVLQTEEGTGFYAKVVPLQEGDILVTSTCHTFGWRNGHAAIVVDAESRRVLEATGPGSKSSLGTVNWFAHGANFLVLRLKDASREERKEIASWAGNNLRGIEYSLFTGFFNAKDQSSAPETTHCSHLVWQAFKRFGYDIDSDGGPLVTCNDIARSELLEVVQVYGFDPDALW</sequence>
<keyword evidence="1" id="KW-0812">Transmembrane</keyword>
<comment type="caution">
    <text evidence="2">The sequence shown here is derived from an EMBL/GenBank/DDBJ whole genome shotgun (WGS) entry which is preliminary data.</text>
</comment>
<accession>A0A9D2H286</accession>
<reference evidence="2" key="2">
    <citation type="submission" date="2021-04" db="EMBL/GenBank/DDBJ databases">
        <authorList>
            <person name="Gilroy R."/>
        </authorList>
    </citation>
    <scope>NUCLEOTIDE SEQUENCE</scope>
    <source>
        <strain evidence="2">CHK156-179</strain>
    </source>
</reference>
<dbReference type="Proteomes" id="UP000824221">
    <property type="component" value="Unassembled WGS sequence"/>
</dbReference>
<evidence type="ECO:0000313" key="3">
    <source>
        <dbReference type="Proteomes" id="UP000824221"/>
    </source>
</evidence>
<dbReference type="InterPro" id="IPR038765">
    <property type="entry name" value="Papain-like_cys_pep_sf"/>
</dbReference>